<dbReference type="SUPFAM" id="SSF49363">
    <property type="entry name" value="Purple acid phosphatase, N-terminal domain"/>
    <property type="match status" value="1"/>
</dbReference>
<sequence precursor="true">MRKCLFVAVCFAFVLVSARSHLVCADGTASAKSDQPKIYRGPYLQCATTESIAIVWRTSTDIDPVVRYGVSPDNLEFELQGDQIIRRMSVDVAAVSDAPIARANLLYDEPLGLGADRSPNDRDPSTRPGTRQYEAFATGLAIGTRYYYGVYDGDELLAGADAEHHFQTLPKTDEATDLRLWVVGDSGTGGSDQKLVFQAMREFSASSRIPDYFLHVGDMAYGDGADEEFQSNFFDIYQSTLRNTVCWPAMGNHEGHTSRGISQFGPYYDAYIVPTASEAGGVSSGTEAYYSFDIGRTHFICLDSHDLDRSPNGAMAQWLMSDLEVVQADWLIAFWHHPPYTKGSHDSDREQQLVEMRTFIMPLLEAAGVDLVLAGHSHIYERSMLIDGAYDTPTVAEGVVVDDGDGNPSGDGPYRKSAGLQPHNGTVAIVAGHGGGGVSRKGTMPIMREIVVENGSLIIDLHEDTLTGTMIDRSGNKRDQFQIIKRGVVEHSPISNPWQPKHDLSQITEHVVTWDSSFEGRLPPKWQLLDDRAGRMSIERRAGTPYYQAVVTAAEGNLIAIYDGIDGPINECQVYLEFVRSEAPAGLVLGWQDANNYCSLHIDQTTERALFYVVRGGERKALSDRKIDVDFSEPLKIELEPVNQIVEVQINDEIEYTVNLDQPLKAGRLGIEAERGAKIRFAGFTIEKARP</sequence>
<dbReference type="Gene3D" id="2.60.120.560">
    <property type="entry name" value="Exo-inulinase, domain 1"/>
    <property type="match status" value="1"/>
</dbReference>
<keyword evidence="4" id="KW-0378">Hydrolase</keyword>
<dbReference type="OrthoDB" id="9809781at2"/>
<feature type="signal peptide" evidence="2">
    <location>
        <begin position="1"/>
        <end position="25"/>
    </location>
</feature>
<reference evidence="4 5" key="1">
    <citation type="submission" date="2019-02" db="EMBL/GenBank/DDBJ databases">
        <title>Deep-cultivation of Planctomycetes and their phenomic and genomic characterization uncovers novel biology.</title>
        <authorList>
            <person name="Wiegand S."/>
            <person name="Jogler M."/>
            <person name="Boedeker C."/>
            <person name="Pinto D."/>
            <person name="Vollmers J."/>
            <person name="Rivas-Marin E."/>
            <person name="Kohn T."/>
            <person name="Peeters S.H."/>
            <person name="Heuer A."/>
            <person name="Rast P."/>
            <person name="Oberbeckmann S."/>
            <person name="Bunk B."/>
            <person name="Jeske O."/>
            <person name="Meyerdierks A."/>
            <person name="Storesund J.E."/>
            <person name="Kallscheuer N."/>
            <person name="Luecker S."/>
            <person name="Lage O.M."/>
            <person name="Pohl T."/>
            <person name="Merkel B.J."/>
            <person name="Hornburger P."/>
            <person name="Mueller R.-W."/>
            <person name="Bruemmer F."/>
            <person name="Labrenz M."/>
            <person name="Spormann A.M."/>
            <person name="Op den Camp H."/>
            <person name="Overmann J."/>
            <person name="Amann R."/>
            <person name="Jetten M.S.M."/>
            <person name="Mascher T."/>
            <person name="Medema M.H."/>
            <person name="Devos D.P."/>
            <person name="Kaster A.-K."/>
            <person name="Ovreas L."/>
            <person name="Rohde M."/>
            <person name="Galperin M.Y."/>
            <person name="Jogler C."/>
        </authorList>
    </citation>
    <scope>NUCLEOTIDE SEQUENCE [LARGE SCALE GENOMIC DNA]</scope>
    <source>
        <strain evidence="4 5">HG15A2</strain>
    </source>
</reference>
<name>A0A517MPW7_9BACT</name>
<organism evidence="4 5">
    <name type="scientific">Adhaeretor mobilis</name>
    <dbReference type="NCBI Taxonomy" id="1930276"/>
    <lineage>
        <taxon>Bacteria</taxon>
        <taxon>Pseudomonadati</taxon>
        <taxon>Planctomycetota</taxon>
        <taxon>Planctomycetia</taxon>
        <taxon>Pirellulales</taxon>
        <taxon>Lacipirellulaceae</taxon>
        <taxon>Adhaeretor</taxon>
    </lineage>
</organism>
<dbReference type="PANTHER" id="PTHR22953">
    <property type="entry name" value="ACID PHOSPHATASE RELATED"/>
    <property type="match status" value="1"/>
</dbReference>
<evidence type="ECO:0000256" key="2">
    <source>
        <dbReference type="SAM" id="SignalP"/>
    </source>
</evidence>
<dbReference type="Proteomes" id="UP000319852">
    <property type="component" value="Chromosome"/>
</dbReference>
<dbReference type="InterPro" id="IPR008963">
    <property type="entry name" value="Purple_acid_Pase-like_N"/>
</dbReference>
<evidence type="ECO:0000256" key="1">
    <source>
        <dbReference type="ARBA" id="ARBA00022729"/>
    </source>
</evidence>
<dbReference type="EMBL" id="CP036263">
    <property type="protein sequence ID" value="QDS96928.1"/>
    <property type="molecule type" value="Genomic_DNA"/>
</dbReference>
<gene>
    <name evidence="4" type="primary">phoA_1</name>
    <name evidence="4" type="ORF">HG15A2_01870</name>
</gene>
<dbReference type="PANTHER" id="PTHR22953:SF153">
    <property type="entry name" value="PURPLE ACID PHOSPHATASE"/>
    <property type="match status" value="1"/>
</dbReference>
<proteinExistence type="predicted"/>
<feature type="chain" id="PRO_5021756814" evidence="2">
    <location>
        <begin position="26"/>
        <end position="691"/>
    </location>
</feature>
<dbReference type="EC" id="3.1.3.1" evidence="4"/>
<keyword evidence="5" id="KW-1185">Reference proteome</keyword>
<dbReference type="KEGG" id="amob:HG15A2_01870"/>
<accession>A0A517MPW7</accession>
<evidence type="ECO:0000313" key="4">
    <source>
        <dbReference type="EMBL" id="QDS96928.1"/>
    </source>
</evidence>
<dbReference type="SUPFAM" id="SSF56300">
    <property type="entry name" value="Metallo-dependent phosphatases"/>
    <property type="match status" value="1"/>
</dbReference>
<dbReference type="Gene3D" id="3.60.21.10">
    <property type="match status" value="1"/>
</dbReference>
<dbReference type="AlphaFoldDB" id="A0A517MPW7"/>
<evidence type="ECO:0000259" key="3">
    <source>
        <dbReference type="Pfam" id="PF00149"/>
    </source>
</evidence>
<dbReference type="InterPro" id="IPR039331">
    <property type="entry name" value="PAPs-like"/>
</dbReference>
<dbReference type="Pfam" id="PF00149">
    <property type="entry name" value="Metallophos"/>
    <property type="match status" value="1"/>
</dbReference>
<dbReference type="GO" id="GO:0046872">
    <property type="term" value="F:metal ion binding"/>
    <property type="evidence" value="ECO:0007669"/>
    <property type="project" value="InterPro"/>
</dbReference>
<protein>
    <submittedName>
        <fullName evidence="4">Alkaline phosphatase</fullName>
        <ecNumber evidence="4">3.1.3.1</ecNumber>
    </submittedName>
</protein>
<keyword evidence="1 2" id="KW-0732">Signal</keyword>
<feature type="domain" description="Calcineurin-like phosphoesterase" evidence="3">
    <location>
        <begin position="178"/>
        <end position="380"/>
    </location>
</feature>
<evidence type="ECO:0000313" key="5">
    <source>
        <dbReference type="Proteomes" id="UP000319852"/>
    </source>
</evidence>
<dbReference type="InterPro" id="IPR029052">
    <property type="entry name" value="Metallo-depent_PP-like"/>
</dbReference>
<dbReference type="GO" id="GO:0004035">
    <property type="term" value="F:alkaline phosphatase activity"/>
    <property type="evidence" value="ECO:0007669"/>
    <property type="project" value="UniProtKB-EC"/>
</dbReference>
<dbReference type="InterPro" id="IPR004843">
    <property type="entry name" value="Calcineurin-like_PHP"/>
</dbReference>
<dbReference type="GO" id="GO:0003993">
    <property type="term" value="F:acid phosphatase activity"/>
    <property type="evidence" value="ECO:0007669"/>
    <property type="project" value="InterPro"/>
</dbReference>